<dbReference type="InterPro" id="IPR042183">
    <property type="entry name" value="MmgE/PrpD_sf_1"/>
</dbReference>
<dbReference type="Proteomes" id="UP000829401">
    <property type="component" value="Chromosome"/>
</dbReference>
<keyword evidence="2" id="KW-1185">Reference proteome</keyword>
<dbReference type="Pfam" id="PF03972">
    <property type="entry name" value="MmgE_PrpD_N"/>
    <property type="match status" value="1"/>
</dbReference>
<dbReference type="InterPro" id="IPR045336">
    <property type="entry name" value="MmgE_PrpD_N"/>
</dbReference>
<evidence type="ECO:0000313" key="2">
    <source>
        <dbReference type="Proteomes" id="UP000829401"/>
    </source>
</evidence>
<sequence>MSFLANLSEYIVGCRFSDADRREAALHTIDALIAYAAGACTDEGRALRERMFVRAASQPVARTSPVPFGFDEQNLLDRLLLKSATIRLTEVDDIHLASCITPASVIVPTACELFTDTSTSKNAMCDFLDSILIGYEVMSKLGMAIDGARIVYQGIWSTLFCAAFGAAAVSARQLRLPQAQVQHALALALNLSIGATRSGCVAAMVAANGFTGEPAAIDSRWFQRMYGIQVDTERLRADLHEAVEIYQTSLKPYCSAKQVIPAIEGLRAILTKQGVSREDV</sequence>
<protein>
    <submittedName>
        <fullName evidence="1">MmgE/PrpD family protein</fullName>
    </submittedName>
</protein>
<dbReference type="eggNOG" id="COG2079">
    <property type="taxonomic scope" value="Bacteria"/>
</dbReference>
<dbReference type="Gene3D" id="1.10.4100.10">
    <property type="entry name" value="2-methylcitrate dehydratase PrpD"/>
    <property type="match status" value="1"/>
</dbReference>
<dbReference type="OrthoDB" id="9791416at2"/>
<accession>A0A9E7CZK5</accession>
<dbReference type="KEGG" id="aaco:K1I37_07375"/>
<dbReference type="SUPFAM" id="SSF103378">
    <property type="entry name" value="2-methylcitrate dehydratase PrpD"/>
    <property type="match status" value="1"/>
</dbReference>
<dbReference type="EMBL" id="CP080467">
    <property type="protein sequence ID" value="UNO50286.1"/>
    <property type="molecule type" value="Genomic_DNA"/>
</dbReference>
<dbReference type="RefSeq" id="WP_021297195.1">
    <property type="nucleotide sequence ID" value="NZ_AURB01000145.1"/>
</dbReference>
<accession>T0BWB8</accession>
<dbReference type="InterPro" id="IPR036148">
    <property type="entry name" value="MmgE/PrpD_sf"/>
</dbReference>
<dbReference type="AlphaFoldDB" id="T0BWB8"/>
<reference evidence="2" key="1">
    <citation type="journal article" date="2022" name="G3 (Bethesda)">
        <title>Unveiling the complete genome sequence of Alicyclobacillus acidoterrestris DSM 3922T, a taint-producing strain.</title>
        <authorList>
            <person name="Leonardo I.C."/>
            <person name="Barreto Crespo M.T."/>
            <person name="Gaspar F.B."/>
        </authorList>
    </citation>
    <scope>NUCLEOTIDE SEQUENCE [LARGE SCALE GENOMIC DNA]</scope>
    <source>
        <strain evidence="2">DSM 3922</strain>
    </source>
</reference>
<organism evidence="1 2">
    <name type="scientific">Alicyclobacillus acidoterrestris (strain ATCC 49025 / DSM 3922 / CIP 106132 / NCIMB 13137 / GD3B)</name>
    <dbReference type="NCBI Taxonomy" id="1356854"/>
    <lineage>
        <taxon>Bacteria</taxon>
        <taxon>Bacillati</taxon>
        <taxon>Bacillota</taxon>
        <taxon>Bacilli</taxon>
        <taxon>Bacillales</taxon>
        <taxon>Alicyclobacillaceae</taxon>
        <taxon>Alicyclobacillus</taxon>
    </lineage>
</organism>
<name>T0BWB8_ALIAG</name>
<evidence type="ECO:0000313" key="1">
    <source>
        <dbReference type="EMBL" id="UNO50286.1"/>
    </source>
</evidence>
<gene>
    <name evidence="1" type="ORF">K1I37_07375</name>
</gene>
<proteinExistence type="predicted"/>
<dbReference type="GO" id="GO:0016829">
    <property type="term" value="F:lyase activity"/>
    <property type="evidence" value="ECO:0007669"/>
    <property type="project" value="InterPro"/>
</dbReference>
<dbReference type="STRING" id="1356854.N007_10710"/>